<dbReference type="Proteomes" id="UP000250079">
    <property type="component" value="Chromosome"/>
</dbReference>
<evidence type="ECO:0000313" key="2">
    <source>
        <dbReference type="EMBL" id="ASJ75467.1"/>
    </source>
</evidence>
<reference evidence="2 3" key="1">
    <citation type="submission" date="2016-12" db="EMBL/GenBank/DDBJ databases">
        <authorList>
            <person name="Song W.-J."/>
            <person name="Kurnit D.M."/>
        </authorList>
    </citation>
    <scope>NUCLEOTIDE SEQUENCE [LARGE SCALE GENOMIC DNA]</scope>
    <source>
        <strain evidence="2 3">IMCC3135</strain>
    </source>
</reference>
<keyword evidence="3" id="KW-1185">Reference proteome</keyword>
<evidence type="ECO:0000313" key="3">
    <source>
        <dbReference type="Proteomes" id="UP000250079"/>
    </source>
</evidence>
<keyword evidence="1" id="KW-0812">Transmembrane</keyword>
<dbReference type="RefSeq" id="WP_088920383.1">
    <property type="nucleotide sequence ID" value="NZ_CP018632.1"/>
</dbReference>
<evidence type="ECO:0000256" key="1">
    <source>
        <dbReference type="SAM" id="Phobius"/>
    </source>
</evidence>
<dbReference type="Pfam" id="PF11014">
    <property type="entry name" value="DUF2852"/>
    <property type="match status" value="1"/>
</dbReference>
<proteinExistence type="predicted"/>
<dbReference type="KEGG" id="gai:IMCC3135_27060"/>
<dbReference type="InterPro" id="IPR021273">
    <property type="entry name" value="DUF2852"/>
</dbReference>
<dbReference type="AlphaFoldDB" id="A0A2Z2P473"/>
<protein>
    <submittedName>
        <fullName evidence="2">Uncharacterized protein</fullName>
    </submittedName>
</protein>
<keyword evidence="1" id="KW-1133">Transmembrane helix</keyword>
<gene>
    <name evidence="2" type="ORF">IMCC3135_27060</name>
</gene>
<dbReference type="EMBL" id="CP018632">
    <property type="protein sequence ID" value="ASJ75467.1"/>
    <property type="molecule type" value="Genomic_DNA"/>
</dbReference>
<name>A0A2Z2P473_9GAMM</name>
<organism evidence="2 3">
    <name type="scientific">Granulosicoccus antarcticus IMCC3135</name>
    <dbReference type="NCBI Taxonomy" id="1192854"/>
    <lineage>
        <taxon>Bacteria</taxon>
        <taxon>Pseudomonadati</taxon>
        <taxon>Pseudomonadota</taxon>
        <taxon>Gammaproteobacteria</taxon>
        <taxon>Chromatiales</taxon>
        <taxon>Granulosicoccaceae</taxon>
        <taxon>Granulosicoccus</taxon>
    </lineage>
</organism>
<accession>A0A2Z2P473</accession>
<keyword evidence="1" id="KW-0472">Membrane</keyword>
<feature type="transmembrane region" description="Helical" evidence="1">
    <location>
        <begin position="17"/>
        <end position="41"/>
    </location>
</feature>
<sequence length="77" mass="8517">MHDIKQQLAPGWSGVNIGLIVLLFMFTAWPLALVMIAYVVWGEKLGLNLGRPETLSVFGRRVSTAFKAGLDSFSRHS</sequence>